<dbReference type="RefSeq" id="WP_092479475.1">
    <property type="nucleotide sequence ID" value="NZ_CP126128.1"/>
</dbReference>
<proteinExistence type="inferred from homology"/>
<protein>
    <submittedName>
        <fullName evidence="3">Phage shock protein A (PspA) family protein</fullName>
    </submittedName>
</protein>
<dbReference type="Proteomes" id="UP000199136">
    <property type="component" value="Unassembled WGS sequence"/>
</dbReference>
<sequence length="225" mass="25184">MAILSRFQDIISANINAVIDRMEDPEKMIDQYLRDMMEDLAEVKQNTAGVMAEETKSKRLVDENEAEVMKYTNFAKKAIEAGNDDDARVFLAKKQELEDIGTGLANSYAKAHENATKMRQMHDKLASDIEKLRGRRSMIKAQLSVADTQEKLNEVSESIGKTDGAMSAFQRMEEKATRKLDEANAMADLNAQPEDPAKSLEEKYSSQGSAAVEDELSRLKEELGK</sequence>
<dbReference type="Pfam" id="PF04012">
    <property type="entry name" value="PspA_IM30"/>
    <property type="match status" value="1"/>
</dbReference>
<evidence type="ECO:0000256" key="2">
    <source>
        <dbReference type="SAM" id="MobiDB-lite"/>
    </source>
</evidence>
<evidence type="ECO:0000256" key="1">
    <source>
        <dbReference type="ARBA" id="ARBA00043985"/>
    </source>
</evidence>
<feature type="region of interest" description="Disordered" evidence="2">
    <location>
        <begin position="186"/>
        <end position="225"/>
    </location>
</feature>
<gene>
    <name evidence="3" type="ORF">SAMN04488506_0408</name>
</gene>
<keyword evidence="4" id="KW-1185">Reference proteome</keyword>
<accession>A0A1I5V9G9</accession>
<dbReference type="OrthoDB" id="9779630at2"/>
<organism evidence="3 4">
    <name type="scientific">Desemzia incerta</name>
    <dbReference type="NCBI Taxonomy" id="82801"/>
    <lineage>
        <taxon>Bacteria</taxon>
        <taxon>Bacillati</taxon>
        <taxon>Bacillota</taxon>
        <taxon>Bacilli</taxon>
        <taxon>Lactobacillales</taxon>
        <taxon>Carnobacteriaceae</taxon>
        <taxon>Desemzia</taxon>
    </lineage>
</organism>
<feature type="compositionally biased region" description="Basic and acidic residues" evidence="2">
    <location>
        <begin position="195"/>
        <end position="204"/>
    </location>
</feature>
<evidence type="ECO:0000313" key="3">
    <source>
        <dbReference type="EMBL" id="SFQ03586.1"/>
    </source>
</evidence>
<name>A0A1I5V9G9_9LACT</name>
<feature type="compositionally biased region" description="Basic and acidic residues" evidence="2">
    <location>
        <begin position="215"/>
        <end position="225"/>
    </location>
</feature>
<dbReference type="PANTHER" id="PTHR31088">
    <property type="entry name" value="MEMBRANE-ASSOCIATED PROTEIN VIPP1, CHLOROPLASTIC"/>
    <property type="match status" value="1"/>
</dbReference>
<reference evidence="3 4" key="1">
    <citation type="submission" date="2016-10" db="EMBL/GenBank/DDBJ databases">
        <authorList>
            <person name="de Groot N.N."/>
        </authorList>
    </citation>
    <scope>NUCLEOTIDE SEQUENCE [LARGE SCALE GENOMIC DNA]</scope>
    <source>
        <strain evidence="3 4">DSM 20581</strain>
    </source>
</reference>
<dbReference type="EMBL" id="FOXW01000001">
    <property type="protein sequence ID" value="SFQ03586.1"/>
    <property type="molecule type" value="Genomic_DNA"/>
</dbReference>
<comment type="similarity">
    <text evidence="1">Belongs to the PspA/Vipp/IM30 family.</text>
</comment>
<dbReference type="STRING" id="82801.SAMN04488506_0408"/>
<evidence type="ECO:0000313" key="4">
    <source>
        <dbReference type="Proteomes" id="UP000199136"/>
    </source>
</evidence>
<dbReference type="PANTHER" id="PTHR31088:SF6">
    <property type="entry name" value="PHAGE SHOCK PROTEIN A"/>
    <property type="match status" value="1"/>
</dbReference>
<dbReference type="AlphaFoldDB" id="A0A1I5V9G9"/>
<dbReference type="InterPro" id="IPR007157">
    <property type="entry name" value="PspA_VIPP1"/>
</dbReference>